<reference evidence="1 2" key="1">
    <citation type="submission" date="2017-02" db="EMBL/GenBank/DDBJ databases">
        <title>Vagococcus cremeus sp. nov., isolated from the small intestine of a marten, Martes flavigula.</title>
        <authorList>
            <person name="Tak E.J."/>
            <person name="Bae J.-W."/>
        </authorList>
    </citation>
    <scope>NUCLEOTIDE SEQUENCE [LARGE SCALE GENOMIC DNA]</scope>
    <source>
        <strain evidence="1 2">D7T301</strain>
    </source>
</reference>
<organism evidence="1 2">
    <name type="scientific">Vagococcus martis</name>
    <dbReference type="NCBI Taxonomy" id="1768210"/>
    <lineage>
        <taxon>Bacteria</taxon>
        <taxon>Bacillati</taxon>
        <taxon>Bacillota</taxon>
        <taxon>Bacilli</taxon>
        <taxon>Lactobacillales</taxon>
        <taxon>Enterococcaceae</taxon>
        <taxon>Vagococcus</taxon>
    </lineage>
</organism>
<sequence>MGGSTFYLKWYQSTNLQDEDMDNLVFGYYLLNQVEEQLKVAEKDDSKKTEENIHSLALKISTYSSKSGSDRGTKESQVLLNRYYSRLGQFGVNVAAENFNNIKSNIGEYQEDIKNIKSVQKQALEYYKINEDSLKQKK</sequence>
<name>A0A1V4DHM7_9ENTE</name>
<protein>
    <submittedName>
        <fullName evidence="1">Uncharacterized protein</fullName>
    </submittedName>
</protein>
<dbReference type="EMBL" id="MVAB01000001">
    <property type="protein sequence ID" value="OPF88047.1"/>
    <property type="molecule type" value="Genomic_DNA"/>
</dbReference>
<dbReference type="Proteomes" id="UP000189970">
    <property type="component" value="Unassembled WGS sequence"/>
</dbReference>
<proteinExistence type="predicted"/>
<evidence type="ECO:0000313" key="2">
    <source>
        <dbReference type="Proteomes" id="UP000189970"/>
    </source>
</evidence>
<gene>
    <name evidence="1" type="ORF">BW731_07610</name>
</gene>
<dbReference type="AlphaFoldDB" id="A0A1V4DHM7"/>
<keyword evidence="2" id="KW-1185">Reference proteome</keyword>
<comment type="caution">
    <text evidence="1">The sequence shown here is derived from an EMBL/GenBank/DDBJ whole genome shotgun (WGS) entry which is preliminary data.</text>
</comment>
<accession>A0A1V4DHM7</accession>
<evidence type="ECO:0000313" key="1">
    <source>
        <dbReference type="EMBL" id="OPF88047.1"/>
    </source>
</evidence>